<dbReference type="PANTHER" id="PTHR24394:SF29">
    <property type="entry name" value="MYONEURIN"/>
    <property type="match status" value="1"/>
</dbReference>
<keyword evidence="6" id="KW-0539">Nucleus</keyword>
<dbReference type="GO" id="GO:0005634">
    <property type="term" value="C:nucleus"/>
    <property type="evidence" value="ECO:0007669"/>
    <property type="project" value="UniProtKB-SubCell"/>
</dbReference>
<evidence type="ECO:0000259" key="9">
    <source>
        <dbReference type="PROSITE" id="PS50157"/>
    </source>
</evidence>
<keyword evidence="5" id="KW-0862">Zinc</keyword>
<feature type="region of interest" description="Disordered" evidence="8">
    <location>
        <begin position="697"/>
        <end position="716"/>
    </location>
</feature>
<proteinExistence type="predicted"/>
<dbReference type="PROSITE" id="PS00028">
    <property type="entry name" value="ZINC_FINGER_C2H2_1"/>
    <property type="match status" value="10"/>
</dbReference>
<dbReference type="GO" id="GO:0008270">
    <property type="term" value="F:zinc ion binding"/>
    <property type="evidence" value="ECO:0007669"/>
    <property type="project" value="UniProtKB-KW"/>
</dbReference>
<dbReference type="GO" id="GO:0000981">
    <property type="term" value="F:DNA-binding transcription factor activity, RNA polymerase II-specific"/>
    <property type="evidence" value="ECO:0007669"/>
    <property type="project" value="TreeGrafter"/>
</dbReference>
<evidence type="ECO:0000256" key="6">
    <source>
        <dbReference type="ARBA" id="ARBA00023242"/>
    </source>
</evidence>
<evidence type="ECO:0000256" key="7">
    <source>
        <dbReference type="PROSITE-ProRule" id="PRU00042"/>
    </source>
</evidence>
<dbReference type="SMART" id="SM00355">
    <property type="entry name" value="ZnF_C2H2"/>
    <property type="match status" value="12"/>
</dbReference>
<keyword evidence="2" id="KW-0479">Metal-binding</keyword>
<dbReference type="InterPro" id="IPR013087">
    <property type="entry name" value="Znf_C2H2_type"/>
</dbReference>
<evidence type="ECO:0000313" key="11">
    <source>
        <dbReference type="Proteomes" id="UP001347796"/>
    </source>
</evidence>
<keyword evidence="3" id="KW-0677">Repeat</keyword>
<reference evidence="10 11" key="1">
    <citation type="submission" date="2024-01" db="EMBL/GenBank/DDBJ databases">
        <title>The genome of the rayed Mediterranean limpet Patella caerulea (Linnaeus, 1758).</title>
        <authorList>
            <person name="Anh-Thu Weber A."/>
            <person name="Halstead-Nussloch G."/>
        </authorList>
    </citation>
    <scope>NUCLEOTIDE SEQUENCE [LARGE SCALE GENOMIC DNA]</scope>
    <source>
        <strain evidence="10">AATW-2023a</strain>
        <tissue evidence="10">Whole specimen</tissue>
    </source>
</reference>
<feature type="domain" description="C2H2-type" evidence="9">
    <location>
        <begin position="681"/>
        <end position="708"/>
    </location>
</feature>
<feature type="region of interest" description="Disordered" evidence="8">
    <location>
        <begin position="399"/>
        <end position="436"/>
    </location>
</feature>
<dbReference type="InterPro" id="IPR036236">
    <property type="entry name" value="Znf_C2H2_sf"/>
</dbReference>
<feature type="region of interest" description="Disordered" evidence="8">
    <location>
        <begin position="319"/>
        <end position="370"/>
    </location>
</feature>
<evidence type="ECO:0000313" key="10">
    <source>
        <dbReference type="EMBL" id="KAK6171252.1"/>
    </source>
</evidence>
<name>A0AAN8P5Z6_PATCE</name>
<feature type="domain" description="C2H2-type" evidence="9">
    <location>
        <begin position="640"/>
        <end position="667"/>
    </location>
</feature>
<dbReference type="SUPFAM" id="SSF57667">
    <property type="entry name" value="beta-beta-alpha zinc fingers"/>
    <property type="match status" value="3"/>
</dbReference>
<evidence type="ECO:0000256" key="1">
    <source>
        <dbReference type="ARBA" id="ARBA00004123"/>
    </source>
</evidence>
<feature type="compositionally biased region" description="Polar residues" evidence="8">
    <location>
        <begin position="406"/>
        <end position="415"/>
    </location>
</feature>
<dbReference type="AlphaFoldDB" id="A0AAN8P5Z6"/>
<sequence>MSCDESCVYIDYADVVPLSINQISSPPPAGYRVPENESCIVIDDDGTGLKDHRTNSPNDYSYWGGGPSNNHNEIQSQSAITKTSYRKNEDEDCVIVGVSVEDDNSLCSSYQHLPGLSGIGTESVCGPLGGMQNRYVNREEEESDLGYCEGENSPISDMPITSCDAPIPACDAPIPACDVPIPACDAPTSSCDATILNYDEPSQASNFNSIDDETGGFEPTLSFTRKPTRGHRRPFYCPECRTVCFDYHEHERPDEDTTIMPKTKTYSCKFCGQTFDKVGVFLRHCRNCEYRTQCQYCELVLPDKQSLEDHLNYVHKHRELSENSSQNIVKEENPVPQQTDKVPEYIQKHEDQFKQSKSGKDLPTKKSNTRKSKSSVKYTCEYCSRTMVYLSTYQKHLKTHKLKKQNPSSTCTTSSEQHRQNNKGVGQKTQRKATGSVPVVESTIKFTCPHCSFDTSCFTSFRRHLNIHDVHNTNQDTATTRYPESSAEDEFGIIECQLCKLILPDSNSLNEHFQKVHNPNSEEQQEGFNEFNVEPFGGNSEMIYVQEHQSTNPMSSVKFTCPHCDLEVINLTNFYSHLKTHVVITENKIKKEPKKKFECSVCGLKLTSLKNLNRHTKDHKVLPITCDPKEPSSTRRSKKYQCSECGIKLTSLKNFKRHSKTHANLPKTENQQVNKKRDKQFKCSDCDEKLSSFKNLKRHQKSHQDLPKHKNQSTKKKNKKFECTECGRTFSAFKNLKQHQKTHSRVDDIDNESFDPKIKDDLEQDKLKCPDCGRGFWYEINLERHRAVHSDKTSYRCQVCYVNFVKQKHLQDHFEKFHLDE</sequence>
<feature type="region of interest" description="Disordered" evidence="8">
    <location>
        <begin position="656"/>
        <end position="676"/>
    </location>
</feature>
<evidence type="ECO:0000256" key="4">
    <source>
        <dbReference type="ARBA" id="ARBA00022771"/>
    </source>
</evidence>
<feature type="domain" description="C2H2-type" evidence="9">
    <location>
        <begin position="795"/>
        <end position="821"/>
    </location>
</feature>
<evidence type="ECO:0000256" key="2">
    <source>
        <dbReference type="ARBA" id="ARBA00022723"/>
    </source>
</evidence>
<protein>
    <recommendedName>
        <fullName evidence="9">C2H2-type domain-containing protein</fullName>
    </recommendedName>
</protein>
<dbReference type="Proteomes" id="UP001347796">
    <property type="component" value="Unassembled WGS sequence"/>
</dbReference>
<dbReference type="PANTHER" id="PTHR24394">
    <property type="entry name" value="ZINC FINGER PROTEIN"/>
    <property type="match status" value="1"/>
</dbReference>
<evidence type="ECO:0000256" key="5">
    <source>
        <dbReference type="ARBA" id="ARBA00022833"/>
    </source>
</evidence>
<keyword evidence="11" id="KW-1185">Reference proteome</keyword>
<feature type="compositionally biased region" description="Basic and acidic residues" evidence="8">
    <location>
        <begin position="341"/>
        <end position="364"/>
    </location>
</feature>
<dbReference type="EMBL" id="JAZGQO010000014">
    <property type="protein sequence ID" value="KAK6171252.1"/>
    <property type="molecule type" value="Genomic_DNA"/>
</dbReference>
<feature type="domain" description="C2H2-type" evidence="9">
    <location>
        <begin position="767"/>
        <end position="794"/>
    </location>
</feature>
<dbReference type="Pfam" id="PF00096">
    <property type="entry name" value="zf-C2H2"/>
    <property type="match status" value="3"/>
</dbReference>
<evidence type="ECO:0000256" key="3">
    <source>
        <dbReference type="ARBA" id="ARBA00022737"/>
    </source>
</evidence>
<feature type="domain" description="C2H2-type" evidence="9">
    <location>
        <begin position="721"/>
        <end position="748"/>
    </location>
</feature>
<organism evidence="10 11">
    <name type="scientific">Patella caerulea</name>
    <name type="common">Rayed Mediterranean limpet</name>
    <dbReference type="NCBI Taxonomy" id="87958"/>
    <lineage>
        <taxon>Eukaryota</taxon>
        <taxon>Metazoa</taxon>
        <taxon>Spiralia</taxon>
        <taxon>Lophotrochozoa</taxon>
        <taxon>Mollusca</taxon>
        <taxon>Gastropoda</taxon>
        <taxon>Patellogastropoda</taxon>
        <taxon>Patelloidea</taxon>
        <taxon>Patellidae</taxon>
        <taxon>Patella</taxon>
    </lineage>
</organism>
<comment type="subcellular location">
    <subcellularLocation>
        <location evidence="1">Nucleus</location>
    </subcellularLocation>
</comment>
<dbReference type="FunFam" id="3.30.160.60:FF:000446">
    <property type="entry name" value="Zinc finger protein"/>
    <property type="match status" value="1"/>
</dbReference>
<comment type="caution">
    <text evidence="10">The sequence shown here is derived from an EMBL/GenBank/DDBJ whole genome shotgun (WGS) entry which is preliminary data.</text>
</comment>
<accession>A0AAN8P5Z6</accession>
<feature type="domain" description="C2H2-type" evidence="9">
    <location>
        <begin position="597"/>
        <end position="619"/>
    </location>
</feature>
<feature type="domain" description="C2H2-type" evidence="9">
    <location>
        <begin position="378"/>
        <end position="405"/>
    </location>
</feature>
<dbReference type="PROSITE" id="PS50157">
    <property type="entry name" value="ZINC_FINGER_C2H2_2"/>
    <property type="match status" value="7"/>
</dbReference>
<dbReference type="Gene3D" id="3.30.160.60">
    <property type="entry name" value="Classic Zinc Finger"/>
    <property type="match status" value="5"/>
</dbReference>
<gene>
    <name evidence="10" type="ORF">SNE40_019480</name>
</gene>
<keyword evidence="4 7" id="KW-0863">Zinc-finger</keyword>
<evidence type="ECO:0000256" key="8">
    <source>
        <dbReference type="SAM" id="MobiDB-lite"/>
    </source>
</evidence>
<dbReference type="Pfam" id="PF13912">
    <property type="entry name" value="zf-C2H2_6"/>
    <property type="match status" value="1"/>
</dbReference>